<keyword evidence="1" id="KW-0012">Acyltransferase</keyword>
<dbReference type="SUPFAM" id="SSF51161">
    <property type="entry name" value="Trimeric LpxA-like enzymes"/>
    <property type="match status" value="1"/>
</dbReference>
<keyword evidence="2" id="KW-1185">Reference proteome</keyword>
<dbReference type="Proteomes" id="UP000326852">
    <property type="component" value="Unassembled WGS sequence"/>
</dbReference>
<organism evidence="1 2">
    <name type="scientific">Arthrobacter yangruifuii</name>
    <dbReference type="NCBI Taxonomy" id="2606616"/>
    <lineage>
        <taxon>Bacteria</taxon>
        <taxon>Bacillati</taxon>
        <taxon>Actinomycetota</taxon>
        <taxon>Actinomycetes</taxon>
        <taxon>Micrococcales</taxon>
        <taxon>Micrococcaceae</taxon>
        <taxon>Arthrobacter</taxon>
    </lineage>
</organism>
<proteinExistence type="predicted"/>
<name>A0A5N6MRB1_9MICC</name>
<dbReference type="CDD" id="cd04647">
    <property type="entry name" value="LbH_MAT_like"/>
    <property type="match status" value="1"/>
</dbReference>
<accession>A0A5N6MRB1</accession>
<evidence type="ECO:0000313" key="1">
    <source>
        <dbReference type="EMBL" id="KAD4007150.1"/>
    </source>
</evidence>
<dbReference type="InterPro" id="IPR011004">
    <property type="entry name" value="Trimer_LpxA-like_sf"/>
</dbReference>
<dbReference type="Pfam" id="PF00132">
    <property type="entry name" value="Hexapep"/>
    <property type="match status" value="1"/>
</dbReference>
<sequence>MTRISTLGYYSDERQNQIIYNGPTISTGISIEFTGSNNRLIVSDQARLGRFTVMFDCDNGILEIGPSRSVAPFTAFIRVGQDSEVKVGANVSTTATCVISAVEGTTVTIGNDVMIASENEIRADDAHPIFDVNTGKRVNLSRDIIIGNHVWLAKRAVVLGGSKIGSGSVIGFGAVLKGIVPNNCVAAGVPAKVVRRDIAWERPHLSRAKPFYKPDGDSVAKTPYWLPTVDEESIHE</sequence>
<dbReference type="AlphaFoldDB" id="A0A5N6MRB1"/>
<dbReference type="PANTHER" id="PTHR23416:SF78">
    <property type="entry name" value="LIPOPOLYSACCHARIDE BIOSYNTHESIS O-ACETYL TRANSFERASE WBBJ-RELATED"/>
    <property type="match status" value="1"/>
</dbReference>
<dbReference type="InterPro" id="IPR051159">
    <property type="entry name" value="Hexapeptide_acetyltransf"/>
</dbReference>
<dbReference type="GO" id="GO:0016746">
    <property type="term" value="F:acyltransferase activity"/>
    <property type="evidence" value="ECO:0007669"/>
    <property type="project" value="UniProtKB-KW"/>
</dbReference>
<keyword evidence="1" id="KW-0808">Transferase</keyword>
<comment type="caution">
    <text evidence="1">The sequence shown here is derived from an EMBL/GenBank/DDBJ whole genome shotgun (WGS) entry which is preliminary data.</text>
</comment>
<protein>
    <submittedName>
        <fullName evidence="1">Acyltransferase</fullName>
    </submittedName>
</protein>
<gene>
    <name evidence="1" type="ORF">GD627_06185</name>
</gene>
<reference evidence="1 2" key="1">
    <citation type="submission" date="2019-08" db="EMBL/GenBank/DDBJ databases">
        <title>Arthrobacter sp. nov., isolated from plateau pika and Tibetan wild ass.</title>
        <authorList>
            <person name="Ge Y."/>
        </authorList>
    </citation>
    <scope>NUCLEOTIDE SEQUENCE [LARGE SCALE GENOMIC DNA]</scope>
    <source>
        <strain evidence="1 2">785</strain>
    </source>
</reference>
<dbReference type="Gene3D" id="2.160.10.10">
    <property type="entry name" value="Hexapeptide repeat proteins"/>
    <property type="match status" value="1"/>
</dbReference>
<evidence type="ECO:0000313" key="2">
    <source>
        <dbReference type="Proteomes" id="UP000326852"/>
    </source>
</evidence>
<dbReference type="PANTHER" id="PTHR23416">
    <property type="entry name" value="SIALIC ACID SYNTHASE-RELATED"/>
    <property type="match status" value="1"/>
</dbReference>
<dbReference type="EMBL" id="VTFX01000002">
    <property type="protein sequence ID" value="KAD4007150.1"/>
    <property type="molecule type" value="Genomic_DNA"/>
</dbReference>
<dbReference type="InterPro" id="IPR001451">
    <property type="entry name" value="Hexapep"/>
</dbReference>
<dbReference type="RefSeq" id="WP_152271816.1">
    <property type="nucleotide sequence ID" value="NZ_VTFX01000002.1"/>
</dbReference>